<dbReference type="InterPro" id="IPR036196">
    <property type="entry name" value="Ptyr_pPase_sf"/>
</dbReference>
<feature type="active site" description="Proton donor" evidence="6">
    <location>
        <position position="132"/>
    </location>
</feature>
<dbReference type="InterPro" id="IPR050438">
    <property type="entry name" value="LMW_PTPase"/>
</dbReference>
<dbReference type="InterPro" id="IPR023485">
    <property type="entry name" value="Ptyr_pPase"/>
</dbReference>
<dbReference type="SMART" id="SM00226">
    <property type="entry name" value="LMWPc"/>
    <property type="match status" value="1"/>
</dbReference>
<evidence type="ECO:0000313" key="9">
    <source>
        <dbReference type="Proteomes" id="UP000694845"/>
    </source>
</evidence>
<accession>A0A8B7Z2B9</accession>
<dbReference type="PANTHER" id="PTHR11717">
    <property type="entry name" value="LOW MOLECULAR WEIGHT PROTEIN TYROSINE PHOSPHATASE"/>
    <property type="match status" value="1"/>
</dbReference>
<evidence type="ECO:0000259" key="8">
    <source>
        <dbReference type="SMART" id="SM00226"/>
    </source>
</evidence>
<evidence type="ECO:0000313" key="10">
    <source>
        <dbReference type="RefSeq" id="XP_022097526.1"/>
    </source>
</evidence>
<dbReference type="Proteomes" id="UP000694845">
    <property type="component" value="Unplaced"/>
</dbReference>
<dbReference type="CDD" id="cd16343">
    <property type="entry name" value="LMWPTP"/>
    <property type="match status" value="1"/>
</dbReference>
<comment type="catalytic activity">
    <reaction evidence="7">
        <text>a phosphate monoester + H2O = an alcohol + phosphate</text>
        <dbReference type="Rhea" id="RHEA:15017"/>
        <dbReference type="ChEBI" id="CHEBI:15377"/>
        <dbReference type="ChEBI" id="CHEBI:30879"/>
        <dbReference type="ChEBI" id="CHEBI:43474"/>
        <dbReference type="ChEBI" id="CHEBI:67140"/>
        <dbReference type="EC" id="3.1.3.2"/>
    </reaction>
</comment>
<comment type="function">
    <text evidence="7">Acts on tyrosine phosphorylated proteins, low-MW aryl phosphates and natural and synthetic acyl phosphates.</text>
</comment>
<comment type="subcellular location">
    <subcellularLocation>
        <location evidence="1 7">Cytoplasm</location>
    </subcellularLocation>
</comment>
<dbReference type="InterPro" id="IPR017867">
    <property type="entry name" value="Tyr_phospatase_low_mol_wt"/>
</dbReference>
<dbReference type="OrthoDB" id="3388at2759"/>
<dbReference type="KEGG" id="aplc:110982997"/>
<dbReference type="PANTHER" id="PTHR11717:SF7">
    <property type="entry name" value="LOW MOLECULAR WEIGHT PHOSPHOTYROSINE PROTEIN PHOSPHATASE"/>
    <property type="match status" value="1"/>
</dbReference>
<dbReference type="Gene3D" id="3.40.50.2300">
    <property type="match status" value="1"/>
</dbReference>
<evidence type="ECO:0000256" key="5">
    <source>
        <dbReference type="ARBA" id="ARBA00022912"/>
    </source>
</evidence>
<comment type="catalytic activity">
    <reaction evidence="7">
        <text>O-phospho-L-tyrosyl-[protein] + H2O = L-tyrosyl-[protein] + phosphate</text>
        <dbReference type="Rhea" id="RHEA:10684"/>
        <dbReference type="Rhea" id="RHEA-COMP:10136"/>
        <dbReference type="Rhea" id="RHEA-COMP:20101"/>
        <dbReference type="ChEBI" id="CHEBI:15377"/>
        <dbReference type="ChEBI" id="CHEBI:43474"/>
        <dbReference type="ChEBI" id="CHEBI:46858"/>
        <dbReference type="ChEBI" id="CHEBI:61978"/>
        <dbReference type="EC" id="3.1.3.48"/>
    </reaction>
</comment>
<dbReference type="EC" id="3.1.3.2" evidence="7"/>
<protein>
    <recommendedName>
        <fullName evidence="7">Low molecular weight phosphotyrosine protein phosphatase</fullName>
        <shortName evidence="7">LMW-PTP</shortName>
        <shortName evidence="7">LMW-PTPase</shortName>
        <ecNumber evidence="7">3.1.3.2</ecNumber>
        <ecNumber evidence="7">3.1.3.48</ecNumber>
    </recommendedName>
    <alternativeName>
        <fullName evidence="7">Low molecular weight cytosolic acid phosphatase</fullName>
    </alternativeName>
</protein>
<dbReference type="RefSeq" id="XP_022097526.1">
    <property type="nucleotide sequence ID" value="XM_022241834.1"/>
</dbReference>
<name>A0A8B7Z2B9_ACAPL</name>
<dbReference type="AlphaFoldDB" id="A0A8B7Z2B9"/>
<keyword evidence="5 7" id="KW-0904">Protein phosphatase</keyword>
<evidence type="ECO:0000256" key="4">
    <source>
        <dbReference type="ARBA" id="ARBA00022801"/>
    </source>
</evidence>
<dbReference type="Pfam" id="PF01451">
    <property type="entry name" value="LMWPc"/>
    <property type="match status" value="1"/>
</dbReference>
<evidence type="ECO:0000256" key="3">
    <source>
        <dbReference type="ARBA" id="ARBA00022490"/>
    </source>
</evidence>
<comment type="similarity">
    <text evidence="2 7">Belongs to the low molecular weight phosphotyrosine protein phosphatase family.</text>
</comment>
<feature type="domain" description="Phosphotyrosine protein phosphatase I" evidence="8">
    <location>
        <begin position="10"/>
        <end position="159"/>
    </location>
</feature>
<reference evidence="10" key="1">
    <citation type="submission" date="2025-08" db="UniProtKB">
        <authorList>
            <consortium name="RefSeq"/>
        </authorList>
    </citation>
    <scope>IDENTIFICATION</scope>
</reference>
<keyword evidence="4 7" id="KW-0378">Hydrolase</keyword>
<dbReference type="OMA" id="ICHEDYD"/>
<keyword evidence="3 7" id="KW-0963">Cytoplasm</keyword>
<dbReference type="InterPro" id="IPR002115">
    <property type="entry name" value="Tyr_Pase_low_mol_wt_mml"/>
</dbReference>
<organism evidence="9 10">
    <name type="scientific">Acanthaster planci</name>
    <name type="common">Crown-of-thorns starfish</name>
    <dbReference type="NCBI Taxonomy" id="133434"/>
    <lineage>
        <taxon>Eukaryota</taxon>
        <taxon>Metazoa</taxon>
        <taxon>Echinodermata</taxon>
        <taxon>Eleutherozoa</taxon>
        <taxon>Asterozoa</taxon>
        <taxon>Asteroidea</taxon>
        <taxon>Valvatacea</taxon>
        <taxon>Valvatida</taxon>
        <taxon>Acanthasteridae</taxon>
        <taxon>Acanthaster</taxon>
    </lineage>
</organism>
<feature type="active site" evidence="6">
    <location>
        <position position="22"/>
    </location>
</feature>
<evidence type="ECO:0000256" key="7">
    <source>
        <dbReference type="RuleBase" id="RU368115"/>
    </source>
</evidence>
<evidence type="ECO:0000256" key="1">
    <source>
        <dbReference type="ARBA" id="ARBA00004496"/>
    </source>
</evidence>
<keyword evidence="9" id="KW-1185">Reference proteome</keyword>
<dbReference type="GeneID" id="110982997"/>
<sequence>MAESTSMSRKSVLFVCLGNTCRSPLAENMLCHMLEEKGVLADWKVDSAAISDYMVGCEVNPSSNHQLEKNGIKRSQHRAKQITLEDYENFHYIFGFDEYILEHLMKWKPASSTSLIRLLGDLDPESDRIIADPYYIGDDAAFEKVFAQCKRCLEVFVEEVLGKCKT</sequence>
<gene>
    <name evidence="10" type="primary">LOC110982997</name>
</gene>
<evidence type="ECO:0000256" key="6">
    <source>
        <dbReference type="PIRSR" id="PIRSR617867-1"/>
    </source>
</evidence>
<evidence type="ECO:0000256" key="2">
    <source>
        <dbReference type="ARBA" id="ARBA00011063"/>
    </source>
</evidence>
<dbReference type="PRINTS" id="PR00720">
    <property type="entry name" value="MAMMALPTPASE"/>
</dbReference>
<proteinExistence type="inferred from homology"/>
<feature type="active site" description="Nucleophile" evidence="6">
    <location>
        <position position="16"/>
    </location>
</feature>
<dbReference type="EC" id="3.1.3.48" evidence="7"/>
<dbReference type="GO" id="GO:0005737">
    <property type="term" value="C:cytoplasm"/>
    <property type="evidence" value="ECO:0007669"/>
    <property type="project" value="UniProtKB-SubCell"/>
</dbReference>
<dbReference type="GO" id="GO:0003993">
    <property type="term" value="F:acid phosphatase activity"/>
    <property type="evidence" value="ECO:0007669"/>
    <property type="project" value="UniProtKB-UniRule"/>
</dbReference>
<dbReference type="SUPFAM" id="SSF52788">
    <property type="entry name" value="Phosphotyrosine protein phosphatases I"/>
    <property type="match status" value="1"/>
</dbReference>
<dbReference type="GO" id="GO:0004726">
    <property type="term" value="F:non-membrane spanning protein tyrosine phosphatase activity"/>
    <property type="evidence" value="ECO:0007669"/>
    <property type="project" value="InterPro"/>
</dbReference>
<dbReference type="PRINTS" id="PR00719">
    <property type="entry name" value="LMWPTPASE"/>
</dbReference>